<reference evidence="1 2" key="1">
    <citation type="journal article" date="2019" name="Emerg. Microbes Infect.">
        <title>Comprehensive subspecies identification of 175 nontuberculous mycobacteria species based on 7547 genomic profiles.</title>
        <authorList>
            <person name="Matsumoto Y."/>
            <person name="Kinjo T."/>
            <person name="Motooka D."/>
            <person name="Nabeya D."/>
            <person name="Jung N."/>
            <person name="Uechi K."/>
            <person name="Horii T."/>
            <person name="Iida T."/>
            <person name="Fujita J."/>
            <person name="Nakamura S."/>
        </authorList>
    </citation>
    <scope>NUCLEOTIDE SEQUENCE [LARGE SCALE GENOMIC DNA]</scope>
    <source>
        <strain evidence="1 2">JCM 13392</strain>
    </source>
</reference>
<keyword evidence="2" id="KW-1185">Reference proteome</keyword>
<sequence>MLGVEGLRCVLDGGLGHRLVPPQIAALGPLDVDAGAAHHQDMVDGLSSPRPAMASSTPAFSETACPRRYCPSVVMTSLAEASSMRALSALAEKPANTTECMTPRRAHASIATMASGTIGM</sequence>
<gene>
    <name evidence="1" type="ORF">MMUR_00730</name>
</gene>
<accession>A0A7I9WF88</accession>
<evidence type="ECO:0000313" key="1">
    <source>
        <dbReference type="EMBL" id="GFG55937.1"/>
    </source>
</evidence>
<dbReference type="AlphaFoldDB" id="A0A7I9WF88"/>
<dbReference type="Proteomes" id="UP000465241">
    <property type="component" value="Unassembled WGS sequence"/>
</dbReference>
<proteinExistence type="predicted"/>
<dbReference type="EMBL" id="BLKT01000003">
    <property type="protein sequence ID" value="GFG55937.1"/>
    <property type="molecule type" value="Genomic_DNA"/>
</dbReference>
<comment type="caution">
    <text evidence="1">The sequence shown here is derived from an EMBL/GenBank/DDBJ whole genome shotgun (WGS) entry which is preliminary data.</text>
</comment>
<organism evidence="1 2">
    <name type="scientific">Mycolicibacterium murale</name>
    <dbReference type="NCBI Taxonomy" id="182220"/>
    <lineage>
        <taxon>Bacteria</taxon>
        <taxon>Bacillati</taxon>
        <taxon>Actinomycetota</taxon>
        <taxon>Actinomycetes</taxon>
        <taxon>Mycobacteriales</taxon>
        <taxon>Mycobacteriaceae</taxon>
        <taxon>Mycolicibacterium</taxon>
    </lineage>
</organism>
<protein>
    <submittedName>
        <fullName evidence="1">Uncharacterized protein</fullName>
    </submittedName>
</protein>
<evidence type="ECO:0000313" key="2">
    <source>
        <dbReference type="Proteomes" id="UP000465241"/>
    </source>
</evidence>
<name>A0A7I9WF88_9MYCO</name>